<sequence>MKKTKVAVTLGAALLFSVGAKVEADTISQSNVNRIHFINTKGNPGTDAILLESNGHYALIDMGEDYDFPDGSNPLYPLRVGTITSNFYAIEDRLLRHLDQVGVKKLDFMLGTHVHSDHIGGADEVLNKYKVDKFYLKKYSDDRIATQWGLWDNLFNYNNALNAAKKHGVNVVQDISDNDSHFKLGDMDIQLYNYKNEYGPDGKLKKVYDDNPNSIVAVVTVNGKKIYLGGDLDNVYGAEDRIGPKIGKVDLMKWNHHLDGKVSNSINFLNNLSPSIVVQTTGGDINVQATRDKLKQMNVQIIHASSDKKDATVLDITKDGFNNISQNYPDIPNTKARWVTEDGFKKYYFADDQMATGWHTIDKEKYFFNGKGQLQQNKWIHDFDDEGTLKSLFMDKDGKLQTSKWLQVDNNWYYVDSKGYRKESELAIINGKTYYFDDKGIMQTGSRTVNGATLLFDSTGALSEELKASSWNKIGNKWYYLDENKNMTIGFKVIDGKTYHFNEAGEMGTGWQYTLQKWYYFNASGEMQRGWFKDAGNWYYLDPKTGGMFTGLNKIDGQLYHFNDGGIMSTGWKQTDGKWFYYAPSGEQKKGWIKYNNAWYYLEPETGEMVTGIKEIGGQQYSFKDSGAMETGWTLKDSKWYYYASSGELKKGWFKDAGTWYYLDPKTGEMATGIKEIDGQRYGFKDSGAMETGWKQKDGKWYYFASSGQMEKDWLKDAGKWYYLNHNDGTMVTGLQEINGIKYHFNQSGAMETGWVYDGKDWYYHKNSGAMETGWFLYSGKWFFLESDSGKMVTGIHEVSGDNYYFNNSGEMQVGWAQVNGYWYYFNASGTMLRNGVTPDGYKVDNEGRWLPNGVTTTTSSASSTSSTTSVEETTSKDLTLKEAVEPTTEATTTSEAKSIPVNGDKASN</sequence>
<dbReference type="InterPro" id="IPR035681">
    <property type="entry name" value="ComA-like_MBL"/>
</dbReference>
<feature type="chain" id="PRO_5039218698" evidence="4">
    <location>
        <begin position="21"/>
        <end position="909"/>
    </location>
</feature>
<keyword evidence="4" id="KW-0732">Signal</keyword>
<dbReference type="Pfam" id="PF19127">
    <property type="entry name" value="Choline_bind_3"/>
    <property type="match status" value="5"/>
</dbReference>
<dbReference type="eggNOG" id="COG5263">
    <property type="taxonomic scope" value="Bacteria"/>
</dbReference>
<evidence type="ECO:0000256" key="4">
    <source>
        <dbReference type="SAM" id="SignalP"/>
    </source>
</evidence>
<organism evidence="6 7">
    <name type="scientific">Streptococcus peroris ATCC 700780</name>
    <dbReference type="NCBI Taxonomy" id="888746"/>
    <lineage>
        <taxon>Bacteria</taxon>
        <taxon>Bacillati</taxon>
        <taxon>Bacillota</taxon>
        <taxon>Bacilli</taxon>
        <taxon>Lactobacillales</taxon>
        <taxon>Streptococcaceae</taxon>
        <taxon>Streptococcus</taxon>
    </lineage>
</organism>
<feature type="repeat" description="Cell wall-binding" evidence="2">
    <location>
        <begin position="468"/>
        <end position="487"/>
    </location>
</feature>
<dbReference type="InterPro" id="IPR052159">
    <property type="entry name" value="Competence_DNA_uptake"/>
</dbReference>
<dbReference type="eggNOG" id="COG2333">
    <property type="taxonomic scope" value="Bacteria"/>
</dbReference>
<dbReference type="PANTHER" id="PTHR30619:SF7">
    <property type="entry name" value="BETA-LACTAMASE DOMAIN PROTEIN"/>
    <property type="match status" value="1"/>
</dbReference>
<dbReference type="AlphaFoldDB" id="E8KB45"/>
<dbReference type="InterPro" id="IPR018337">
    <property type="entry name" value="Cell_wall/Cho-bd_repeat"/>
</dbReference>
<dbReference type="PANTHER" id="PTHR30619">
    <property type="entry name" value="DNA INTERNALIZATION/COMPETENCE PROTEIN COMEC/REC2"/>
    <property type="match status" value="1"/>
</dbReference>
<feature type="repeat" description="Cell wall-binding" evidence="2">
    <location>
        <begin position="752"/>
        <end position="771"/>
    </location>
</feature>
<keyword evidence="7" id="KW-1185">Reference proteome</keyword>
<dbReference type="RefSeq" id="WP_006145356.1">
    <property type="nucleotide sequence ID" value="NZ_GL732463.1"/>
</dbReference>
<dbReference type="InterPro" id="IPR001279">
    <property type="entry name" value="Metallo-B-lactamas"/>
</dbReference>
<feature type="repeat" description="Cell wall-binding" evidence="2">
    <location>
        <begin position="813"/>
        <end position="832"/>
    </location>
</feature>
<dbReference type="STRING" id="888746.HMPREF9180_0595"/>
<reference evidence="6 7" key="1">
    <citation type="submission" date="2010-12" db="EMBL/GenBank/DDBJ databases">
        <authorList>
            <person name="Muzny D."/>
            <person name="Qin X."/>
            <person name="Deng J."/>
            <person name="Jiang H."/>
            <person name="Liu Y."/>
            <person name="Qu J."/>
            <person name="Song X.-Z."/>
            <person name="Zhang L."/>
            <person name="Thornton R."/>
            <person name="Coyle M."/>
            <person name="Francisco L."/>
            <person name="Jackson L."/>
            <person name="Javaid M."/>
            <person name="Korchina V."/>
            <person name="Kovar C."/>
            <person name="Mata R."/>
            <person name="Mathew T."/>
            <person name="Ngo R."/>
            <person name="Nguyen L."/>
            <person name="Nguyen N."/>
            <person name="Okwuonu G."/>
            <person name="Ongeri F."/>
            <person name="Pham C."/>
            <person name="Simmons D."/>
            <person name="Wilczek-Boney K."/>
            <person name="Hale W."/>
            <person name="Jakkamsetti A."/>
            <person name="Pham P."/>
            <person name="Ruth R."/>
            <person name="San Lucas F."/>
            <person name="Warren J."/>
            <person name="Zhang J."/>
            <person name="Zhao Z."/>
            <person name="Zhou C."/>
            <person name="Zhu D."/>
            <person name="Lee S."/>
            <person name="Bess C."/>
            <person name="Blankenburg K."/>
            <person name="Forbes L."/>
            <person name="Fu Q."/>
            <person name="Gubbala S."/>
            <person name="Hirani K."/>
            <person name="Jayaseelan J.C."/>
            <person name="Lara F."/>
            <person name="Munidasa M."/>
            <person name="Palculict T."/>
            <person name="Patil S."/>
            <person name="Pu L.-L."/>
            <person name="Saada N."/>
            <person name="Tang L."/>
            <person name="Weissenberger G."/>
            <person name="Zhu Y."/>
            <person name="Hemphill L."/>
            <person name="Shang Y."/>
            <person name="Youmans B."/>
            <person name="Ayvaz T."/>
            <person name="Ross M."/>
            <person name="Santibanez J."/>
            <person name="Aqrawi P."/>
            <person name="Gross S."/>
            <person name="Joshi V."/>
            <person name="Fowler G."/>
            <person name="Nazareth L."/>
            <person name="Reid J."/>
            <person name="Worley K."/>
            <person name="Petrosino J."/>
            <person name="Highlander S."/>
            <person name="Gibbs R."/>
        </authorList>
    </citation>
    <scope>NUCLEOTIDE SEQUENCE [LARGE SCALE GENOMIC DNA]</scope>
    <source>
        <strain evidence="6 7">ATCC 700780</strain>
    </source>
</reference>
<feature type="compositionally biased region" description="Low complexity" evidence="3">
    <location>
        <begin position="855"/>
        <end position="873"/>
    </location>
</feature>
<protein>
    <submittedName>
        <fullName evidence="6">Metallo-beta-lactamase domain protein</fullName>
    </submittedName>
</protein>
<feature type="domain" description="Metallo-beta-lactamase" evidence="5">
    <location>
        <begin position="45"/>
        <end position="281"/>
    </location>
</feature>
<accession>E8KB45</accession>
<gene>
    <name evidence="6" type="primary">cbpE</name>
    <name evidence="6" type="ORF">HMPREF9180_0595</name>
</gene>
<dbReference type="InterPro" id="IPR036866">
    <property type="entry name" value="RibonucZ/Hydroxyglut_hydro"/>
</dbReference>
<feature type="region of interest" description="Disordered" evidence="3">
    <location>
        <begin position="853"/>
        <end position="909"/>
    </location>
</feature>
<evidence type="ECO:0000256" key="2">
    <source>
        <dbReference type="PROSITE-ProRule" id="PRU00591"/>
    </source>
</evidence>
<feature type="compositionally biased region" description="Low complexity" evidence="3">
    <location>
        <begin position="886"/>
        <end position="897"/>
    </location>
</feature>
<dbReference type="PROSITE" id="PS51170">
    <property type="entry name" value="CW"/>
    <property type="match status" value="8"/>
</dbReference>
<keyword evidence="1" id="KW-0677">Repeat</keyword>
<dbReference type="Gene3D" id="2.10.270.10">
    <property type="entry name" value="Cholin Binding"/>
    <property type="match status" value="6"/>
</dbReference>
<feature type="repeat" description="Cell wall-binding" evidence="2">
    <location>
        <begin position="732"/>
        <end position="751"/>
    </location>
</feature>
<dbReference type="EMBL" id="AEVF01000008">
    <property type="protein sequence ID" value="EFX40616.1"/>
    <property type="molecule type" value="Genomic_DNA"/>
</dbReference>
<feature type="repeat" description="Cell wall-binding" evidence="2">
    <location>
        <begin position="508"/>
        <end position="527"/>
    </location>
</feature>
<dbReference type="OrthoDB" id="2032428at2"/>
<dbReference type="HOGENOM" id="CLU_015019_0_0_9"/>
<dbReference type="Proteomes" id="UP000010304">
    <property type="component" value="Unassembled WGS sequence"/>
</dbReference>
<evidence type="ECO:0000313" key="6">
    <source>
        <dbReference type="EMBL" id="EFX40616.1"/>
    </source>
</evidence>
<dbReference type="SUPFAM" id="SSF69360">
    <property type="entry name" value="Cell wall binding repeat"/>
    <property type="match status" value="4"/>
</dbReference>
<evidence type="ECO:0000256" key="1">
    <source>
        <dbReference type="ARBA" id="ARBA00022737"/>
    </source>
</evidence>
<evidence type="ECO:0000256" key="3">
    <source>
        <dbReference type="SAM" id="MobiDB-lite"/>
    </source>
</evidence>
<dbReference type="SMART" id="SM00849">
    <property type="entry name" value="Lactamase_B"/>
    <property type="match status" value="1"/>
</dbReference>
<dbReference type="Pfam" id="PF01473">
    <property type="entry name" value="Choline_bind_1"/>
    <property type="match status" value="7"/>
</dbReference>
<proteinExistence type="predicted"/>
<dbReference type="SUPFAM" id="SSF56281">
    <property type="entry name" value="Metallo-hydrolase/oxidoreductase"/>
    <property type="match status" value="1"/>
</dbReference>
<feature type="signal peptide" evidence="4">
    <location>
        <begin position="1"/>
        <end position="20"/>
    </location>
</feature>
<feature type="repeat" description="Cell wall-binding" evidence="2">
    <location>
        <begin position="691"/>
        <end position="710"/>
    </location>
</feature>
<dbReference type="Pfam" id="PF00753">
    <property type="entry name" value="Lactamase_B"/>
    <property type="match status" value="1"/>
</dbReference>
<evidence type="ECO:0000259" key="5">
    <source>
        <dbReference type="SMART" id="SM00849"/>
    </source>
</evidence>
<evidence type="ECO:0000313" key="7">
    <source>
        <dbReference type="Proteomes" id="UP000010304"/>
    </source>
</evidence>
<feature type="compositionally biased region" description="Basic and acidic residues" evidence="3">
    <location>
        <begin position="874"/>
        <end position="885"/>
    </location>
</feature>
<feature type="repeat" description="Cell wall-binding" evidence="2">
    <location>
        <begin position="569"/>
        <end position="588"/>
    </location>
</feature>
<feature type="repeat" description="Cell wall-binding" evidence="2">
    <location>
        <begin position="402"/>
        <end position="421"/>
    </location>
</feature>
<dbReference type="CDD" id="cd07731">
    <property type="entry name" value="ComA-like_MBL-fold"/>
    <property type="match status" value="1"/>
</dbReference>
<dbReference type="Gene3D" id="3.60.15.10">
    <property type="entry name" value="Ribonuclease Z/Hydroxyacylglutathione hydrolase-like"/>
    <property type="match status" value="1"/>
</dbReference>
<name>E8KB45_9STRE</name>
<comment type="caution">
    <text evidence="6">The sequence shown here is derived from an EMBL/GenBank/DDBJ whole genome shotgun (WGS) entry which is preliminary data.</text>
</comment>